<evidence type="ECO:0000256" key="1">
    <source>
        <dbReference type="SAM" id="MobiDB-lite"/>
    </source>
</evidence>
<dbReference type="EMBL" id="FNBE01000026">
    <property type="protein sequence ID" value="SDH56799.1"/>
    <property type="molecule type" value="Genomic_DNA"/>
</dbReference>
<name>A0A1G8DH65_PSEOR</name>
<gene>
    <name evidence="2" type="ORF">SAMN05216377_12633</name>
</gene>
<sequence length="34" mass="3534">MIEIDERALERLVGQGEGPVGESVLQPTAPGTPS</sequence>
<dbReference type="STRING" id="366584.SAMN05216377_12633"/>
<evidence type="ECO:0000313" key="3">
    <source>
        <dbReference type="Proteomes" id="UP000198967"/>
    </source>
</evidence>
<feature type="region of interest" description="Disordered" evidence="1">
    <location>
        <begin position="13"/>
        <end position="34"/>
    </location>
</feature>
<keyword evidence="3" id="KW-1185">Reference proteome</keyword>
<evidence type="ECO:0000313" key="2">
    <source>
        <dbReference type="EMBL" id="SDH56799.1"/>
    </source>
</evidence>
<feature type="compositionally biased region" description="Polar residues" evidence="1">
    <location>
        <begin position="25"/>
        <end position="34"/>
    </location>
</feature>
<proteinExistence type="predicted"/>
<accession>A0A1G8DH65</accession>
<protein>
    <submittedName>
        <fullName evidence="2">Uncharacterized protein</fullName>
    </submittedName>
</protein>
<organism evidence="2 3">
    <name type="scientific">Pseudonocardia oroxyli</name>
    <dbReference type="NCBI Taxonomy" id="366584"/>
    <lineage>
        <taxon>Bacteria</taxon>
        <taxon>Bacillati</taxon>
        <taxon>Actinomycetota</taxon>
        <taxon>Actinomycetes</taxon>
        <taxon>Pseudonocardiales</taxon>
        <taxon>Pseudonocardiaceae</taxon>
        <taxon>Pseudonocardia</taxon>
    </lineage>
</organism>
<dbReference type="AlphaFoldDB" id="A0A1G8DH65"/>
<reference evidence="2 3" key="1">
    <citation type="submission" date="2016-10" db="EMBL/GenBank/DDBJ databases">
        <authorList>
            <person name="de Groot N.N."/>
        </authorList>
    </citation>
    <scope>NUCLEOTIDE SEQUENCE [LARGE SCALE GENOMIC DNA]</scope>
    <source>
        <strain evidence="2 3">CGMCC 4.3143</strain>
    </source>
</reference>
<dbReference type="Proteomes" id="UP000198967">
    <property type="component" value="Unassembled WGS sequence"/>
</dbReference>